<accession>A0ABT6YET0</accession>
<gene>
    <name evidence="7" type="ORF">QM524_22945</name>
</gene>
<dbReference type="RefSeq" id="WP_283346403.1">
    <property type="nucleotide sequence ID" value="NZ_JASHIF010000025.1"/>
</dbReference>
<comment type="caution">
    <text evidence="7">The sequence shown here is derived from an EMBL/GenBank/DDBJ whole genome shotgun (WGS) entry which is preliminary data.</text>
</comment>
<evidence type="ECO:0000256" key="3">
    <source>
        <dbReference type="ARBA" id="ARBA00022989"/>
    </source>
</evidence>
<proteinExistence type="predicted"/>
<evidence type="ECO:0000256" key="1">
    <source>
        <dbReference type="ARBA" id="ARBA00004141"/>
    </source>
</evidence>
<evidence type="ECO:0000256" key="4">
    <source>
        <dbReference type="ARBA" id="ARBA00023136"/>
    </source>
</evidence>
<name>A0ABT6YET0_9BACT</name>
<reference evidence="7 8" key="1">
    <citation type="submission" date="2023-05" db="EMBL/GenBank/DDBJ databases">
        <title>Novel species of genus Flectobacillus isolated from stream in China.</title>
        <authorList>
            <person name="Lu H."/>
        </authorList>
    </citation>
    <scope>NUCLEOTIDE SEQUENCE [LARGE SCALE GENOMIC DNA]</scope>
    <source>
        <strain evidence="7 8">KCTC 42575</strain>
    </source>
</reference>
<organism evidence="7 8">
    <name type="scientific">Flectobacillus roseus</name>
    <dbReference type="NCBI Taxonomy" id="502259"/>
    <lineage>
        <taxon>Bacteria</taxon>
        <taxon>Pseudomonadati</taxon>
        <taxon>Bacteroidota</taxon>
        <taxon>Cytophagia</taxon>
        <taxon>Cytophagales</taxon>
        <taxon>Flectobacillaceae</taxon>
        <taxon>Flectobacillus</taxon>
    </lineage>
</organism>
<evidence type="ECO:0000259" key="6">
    <source>
        <dbReference type="Pfam" id="PF05154"/>
    </source>
</evidence>
<feature type="transmembrane region" description="Helical" evidence="5">
    <location>
        <begin position="73"/>
        <end position="95"/>
    </location>
</feature>
<keyword evidence="4 5" id="KW-0472">Membrane</keyword>
<keyword evidence="3 5" id="KW-1133">Transmembrane helix</keyword>
<keyword evidence="8" id="KW-1185">Reference proteome</keyword>
<dbReference type="Pfam" id="PF05154">
    <property type="entry name" value="TM2"/>
    <property type="match status" value="1"/>
</dbReference>
<dbReference type="InterPro" id="IPR007829">
    <property type="entry name" value="TM2"/>
</dbReference>
<comment type="subcellular location">
    <subcellularLocation>
        <location evidence="1">Membrane</location>
        <topology evidence="1">Multi-pass membrane protein</topology>
    </subcellularLocation>
</comment>
<protein>
    <submittedName>
        <fullName evidence="7">TM2 domain-containing protein</fullName>
    </submittedName>
</protein>
<feature type="domain" description="TM2" evidence="6">
    <location>
        <begin position="50"/>
        <end position="93"/>
    </location>
</feature>
<evidence type="ECO:0000313" key="8">
    <source>
        <dbReference type="Proteomes" id="UP001236507"/>
    </source>
</evidence>
<evidence type="ECO:0000256" key="2">
    <source>
        <dbReference type="ARBA" id="ARBA00022692"/>
    </source>
</evidence>
<dbReference type="EMBL" id="JASHIF010000025">
    <property type="protein sequence ID" value="MDI9862100.1"/>
    <property type="molecule type" value="Genomic_DNA"/>
</dbReference>
<evidence type="ECO:0000256" key="5">
    <source>
        <dbReference type="SAM" id="Phobius"/>
    </source>
</evidence>
<sequence>MNPNFAIMMANLEPEEAIFIQSLIKDLDEPQQQQFLAMYQNKRRDTTLILITTIMGFFGFAGIQRFLTDRIGMGILYFFTGGLCLIGTIVDLVNYKSLTLEYNRQVAAEILTTLKLWSNR</sequence>
<evidence type="ECO:0000313" key="7">
    <source>
        <dbReference type="EMBL" id="MDI9862100.1"/>
    </source>
</evidence>
<feature type="transmembrane region" description="Helical" evidence="5">
    <location>
        <begin position="48"/>
        <end position="67"/>
    </location>
</feature>
<keyword evidence="2 5" id="KW-0812">Transmembrane</keyword>
<dbReference type="Proteomes" id="UP001236507">
    <property type="component" value="Unassembled WGS sequence"/>
</dbReference>